<proteinExistence type="predicted"/>
<keyword evidence="1" id="KW-0812">Transmembrane</keyword>
<dbReference type="EMBL" id="QEAP01000103">
    <property type="protein sequence ID" value="TPX74916.1"/>
    <property type="molecule type" value="Genomic_DNA"/>
</dbReference>
<evidence type="ECO:0000256" key="1">
    <source>
        <dbReference type="SAM" id="Phobius"/>
    </source>
</evidence>
<gene>
    <name evidence="2" type="ORF">CcCBS67573_g03821</name>
</gene>
<evidence type="ECO:0008006" key="4">
    <source>
        <dbReference type="Google" id="ProtNLM"/>
    </source>
</evidence>
<keyword evidence="1" id="KW-1133">Transmembrane helix</keyword>
<dbReference type="Proteomes" id="UP000320333">
    <property type="component" value="Unassembled WGS sequence"/>
</dbReference>
<feature type="transmembrane region" description="Helical" evidence="1">
    <location>
        <begin position="78"/>
        <end position="100"/>
    </location>
</feature>
<evidence type="ECO:0000313" key="3">
    <source>
        <dbReference type="Proteomes" id="UP000320333"/>
    </source>
</evidence>
<feature type="transmembrane region" description="Helical" evidence="1">
    <location>
        <begin position="45"/>
        <end position="66"/>
    </location>
</feature>
<sequence>MSCTDATELPLVCVIYGLAIQSGLNTLVTTVPQFFQSHASPKSPLFLGIVTCAFSLLIMADSSMYIPNHFADERLCSVLYMAEGVFYQGFLLIFDTFILVKTYIITRENKVFLAFMTTALLYRLAAAVADLILSGGVWDDESGACAYSQNGETMFHYAGADLACDVLATAGSLAMLISGKFGGVSDLIGQLSLENVIRSSLTLVLNSVLMYLGQLPTVSFKVLSIAWAIQNTVLLYLMNMEHVYS</sequence>
<name>A0A507FHX6_9FUNG</name>
<accession>A0A507FHX6</accession>
<keyword evidence="3" id="KW-1185">Reference proteome</keyword>
<organism evidence="2 3">
    <name type="scientific">Chytriomyces confervae</name>
    <dbReference type="NCBI Taxonomy" id="246404"/>
    <lineage>
        <taxon>Eukaryota</taxon>
        <taxon>Fungi</taxon>
        <taxon>Fungi incertae sedis</taxon>
        <taxon>Chytridiomycota</taxon>
        <taxon>Chytridiomycota incertae sedis</taxon>
        <taxon>Chytridiomycetes</taxon>
        <taxon>Chytridiales</taxon>
        <taxon>Chytriomycetaceae</taxon>
        <taxon>Chytriomyces</taxon>
    </lineage>
</organism>
<dbReference type="OrthoDB" id="2142043at2759"/>
<dbReference type="AlphaFoldDB" id="A0A507FHX6"/>
<feature type="transmembrane region" description="Helical" evidence="1">
    <location>
        <begin position="112"/>
        <end position="134"/>
    </location>
</feature>
<protein>
    <recommendedName>
        <fullName evidence="4">G-protein coupled receptors family 1 profile domain-containing protein</fullName>
    </recommendedName>
</protein>
<comment type="caution">
    <text evidence="2">The sequence shown here is derived from an EMBL/GenBank/DDBJ whole genome shotgun (WGS) entry which is preliminary data.</text>
</comment>
<evidence type="ECO:0000313" key="2">
    <source>
        <dbReference type="EMBL" id="TPX74916.1"/>
    </source>
</evidence>
<keyword evidence="1" id="KW-0472">Membrane</keyword>
<feature type="transmembrane region" description="Helical" evidence="1">
    <location>
        <begin position="218"/>
        <end position="238"/>
    </location>
</feature>
<reference evidence="2 3" key="1">
    <citation type="journal article" date="2019" name="Sci. Rep.">
        <title>Comparative genomics of chytrid fungi reveal insights into the obligate biotrophic and pathogenic lifestyle of Synchytrium endobioticum.</title>
        <authorList>
            <person name="van de Vossenberg B.T.L.H."/>
            <person name="Warris S."/>
            <person name="Nguyen H.D.T."/>
            <person name="van Gent-Pelzer M.P.E."/>
            <person name="Joly D.L."/>
            <person name="van de Geest H.C."/>
            <person name="Bonants P.J.M."/>
            <person name="Smith D.S."/>
            <person name="Levesque C.A."/>
            <person name="van der Lee T.A.J."/>
        </authorList>
    </citation>
    <scope>NUCLEOTIDE SEQUENCE [LARGE SCALE GENOMIC DNA]</scope>
    <source>
        <strain evidence="2 3">CBS 675.73</strain>
    </source>
</reference>